<dbReference type="SUPFAM" id="SSF55874">
    <property type="entry name" value="ATPase domain of HSP90 chaperone/DNA topoisomerase II/histidine kinase"/>
    <property type="match status" value="1"/>
</dbReference>
<organism evidence="3 4">
    <name type="scientific">Streptomonospora arabica</name>
    <dbReference type="NCBI Taxonomy" id="412417"/>
    <lineage>
        <taxon>Bacteria</taxon>
        <taxon>Bacillati</taxon>
        <taxon>Actinomycetota</taxon>
        <taxon>Actinomycetes</taxon>
        <taxon>Streptosporangiales</taxon>
        <taxon>Nocardiopsidaceae</taxon>
        <taxon>Streptomonospora</taxon>
    </lineage>
</organism>
<dbReference type="Pfam" id="PF13581">
    <property type="entry name" value="HATPase_c_2"/>
    <property type="match status" value="1"/>
</dbReference>
<keyword evidence="1" id="KW-0418">Kinase</keyword>
<evidence type="ECO:0000256" key="1">
    <source>
        <dbReference type="ARBA" id="ARBA00022527"/>
    </source>
</evidence>
<dbReference type="Proteomes" id="UP001595858">
    <property type="component" value="Unassembled WGS sequence"/>
</dbReference>
<dbReference type="RefSeq" id="WP_344142098.1">
    <property type="nucleotide sequence ID" value="NZ_BAAAQI010000004.1"/>
</dbReference>
<dbReference type="GO" id="GO:0005524">
    <property type="term" value="F:ATP binding"/>
    <property type="evidence" value="ECO:0007669"/>
    <property type="project" value="UniProtKB-KW"/>
</dbReference>
<keyword evidence="1" id="KW-0808">Transferase</keyword>
<sequence>MTAAARTRTPSPTRVRTRTRTRTFPGRRTGVADARHWLEGVLSRATDPPVPESTAAIAALLLSESAANAVRHTASGSRPGGTFTVRVRIGDALTVDVEDEGAATVPTLGTPGGDDETGRGLLLIDAFADAWGVRPEGRGLYFTLAPYDSPTPRR</sequence>
<feature type="domain" description="Histidine kinase/HSP90-like ATPase" evidence="2">
    <location>
        <begin position="27"/>
        <end position="140"/>
    </location>
</feature>
<dbReference type="EMBL" id="JBHSIY010000010">
    <property type="protein sequence ID" value="MFC4867640.1"/>
    <property type="molecule type" value="Genomic_DNA"/>
</dbReference>
<evidence type="ECO:0000259" key="2">
    <source>
        <dbReference type="Pfam" id="PF13581"/>
    </source>
</evidence>
<evidence type="ECO:0000313" key="4">
    <source>
        <dbReference type="Proteomes" id="UP001595858"/>
    </source>
</evidence>
<accession>A0ABV9SN42</accession>
<evidence type="ECO:0000313" key="3">
    <source>
        <dbReference type="EMBL" id="MFC4867640.1"/>
    </source>
</evidence>
<dbReference type="PANTHER" id="PTHR35526">
    <property type="entry name" value="ANTI-SIGMA-F FACTOR RSBW-RELATED"/>
    <property type="match status" value="1"/>
</dbReference>
<gene>
    <name evidence="3" type="ORF">ACFPCZ_13465</name>
</gene>
<keyword evidence="4" id="KW-1185">Reference proteome</keyword>
<name>A0ABV9SN42_9ACTN</name>
<dbReference type="CDD" id="cd16936">
    <property type="entry name" value="HATPase_RsbW-like"/>
    <property type="match status" value="1"/>
</dbReference>
<dbReference type="PANTHER" id="PTHR35526:SF3">
    <property type="entry name" value="ANTI-SIGMA-F FACTOR RSBW"/>
    <property type="match status" value="1"/>
</dbReference>
<protein>
    <submittedName>
        <fullName evidence="3">ATP-binding protein</fullName>
    </submittedName>
</protein>
<dbReference type="InterPro" id="IPR003594">
    <property type="entry name" value="HATPase_dom"/>
</dbReference>
<keyword evidence="1" id="KW-0723">Serine/threonine-protein kinase</keyword>
<proteinExistence type="predicted"/>
<reference evidence="4" key="1">
    <citation type="journal article" date="2019" name="Int. J. Syst. Evol. Microbiol.">
        <title>The Global Catalogue of Microorganisms (GCM) 10K type strain sequencing project: providing services to taxonomists for standard genome sequencing and annotation.</title>
        <authorList>
            <consortium name="The Broad Institute Genomics Platform"/>
            <consortium name="The Broad Institute Genome Sequencing Center for Infectious Disease"/>
            <person name="Wu L."/>
            <person name="Ma J."/>
        </authorList>
    </citation>
    <scope>NUCLEOTIDE SEQUENCE [LARGE SCALE GENOMIC DNA]</scope>
    <source>
        <strain evidence="4">CGMCC 4.7304</strain>
    </source>
</reference>
<keyword evidence="3" id="KW-0067">ATP-binding</keyword>
<dbReference type="Gene3D" id="3.30.565.10">
    <property type="entry name" value="Histidine kinase-like ATPase, C-terminal domain"/>
    <property type="match status" value="1"/>
</dbReference>
<dbReference type="InterPro" id="IPR050267">
    <property type="entry name" value="Anti-sigma-factor_SerPK"/>
</dbReference>
<keyword evidence="3" id="KW-0547">Nucleotide-binding</keyword>
<dbReference type="InterPro" id="IPR036890">
    <property type="entry name" value="HATPase_C_sf"/>
</dbReference>
<comment type="caution">
    <text evidence="3">The sequence shown here is derived from an EMBL/GenBank/DDBJ whole genome shotgun (WGS) entry which is preliminary data.</text>
</comment>